<dbReference type="Proteomes" id="UP000007304">
    <property type="component" value="Unassembled WGS sequence"/>
</dbReference>
<dbReference type="AlphaFoldDB" id="H6CAJ3"/>
<keyword evidence="2" id="KW-1185">Reference proteome</keyword>
<dbReference type="GeneID" id="20312767"/>
<evidence type="ECO:0000313" key="2">
    <source>
        <dbReference type="Proteomes" id="UP000007304"/>
    </source>
</evidence>
<dbReference type="VEuPathDB" id="FungiDB:HMPREF1120_08128"/>
<evidence type="ECO:0000313" key="1">
    <source>
        <dbReference type="EMBL" id="EHY60157.1"/>
    </source>
</evidence>
<reference evidence="1" key="1">
    <citation type="submission" date="2011-07" db="EMBL/GenBank/DDBJ databases">
        <title>The Genome Sequence of Exophiala (Wangiella) dermatitidis NIH/UT8656.</title>
        <authorList>
            <consortium name="The Broad Institute Genome Sequencing Platform"/>
            <person name="Cuomo C."/>
            <person name="Wang Z."/>
            <person name="Hunicke-Smith S."/>
            <person name="Szanislo P.J."/>
            <person name="Earl A."/>
            <person name="Young S.K."/>
            <person name="Zeng Q."/>
            <person name="Gargeya S."/>
            <person name="Fitzgerald M."/>
            <person name="Haas B."/>
            <person name="Abouelleil A."/>
            <person name="Alvarado L."/>
            <person name="Arachchi H.M."/>
            <person name="Berlin A."/>
            <person name="Brown A."/>
            <person name="Chapman S.B."/>
            <person name="Chen Z."/>
            <person name="Dunbar C."/>
            <person name="Freedman E."/>
            <person name="Gearin G."/>
            <person name="Gellesch M."/>
            <person name="Goldberg J."/>
            <person name="Griggs A."/>
            <person name="Gujja S."/>
            <person name="Heiman D."/>
            <person name="Howarth C."/>
            <person name="Larson L."/>
            <person name="Lui A."/>
            <person name="MacDonald P.J.P."/>
            <person name="Montmayeur A."/>
            <person name="Murphy C."/>
            <person name="Neiman D."/>
            <person name="Pearson M."/>
            <person name="Priest M."/>
            <person name="Roberts A."/>
            <person name="Saif S."/>
            <person name="Shea T."/>
            <person name="Shenoy N."/>
            <person name="Sisk P."/>
            <person name="Stolte C."/>
            <person name="Sykes S."/>
            <person name="Wortman J."/>
            <person name="Nusbaum C."/>
            <person name="Birren B."/>
        </authorList>
    </citation>
    <scope>NUCLEOTIDE SEQUENCE</scope>
    <source>
        <strain evidence="1">NIH/UT8656</strain>
    </source>
</reference>
<dbReference type="RefSeq" id="XP_009160618.1">
    <property type="nucleotide sequence ID" value="XM_009162370.1"/>
</dbReference>
<sequence length="164" mass="19170">MERVSTVASYWRTTRVTLWVSFLPRFGHTSTVSALLTLMQYRLDLCREFLNFLGMDSCVLERSRAERRRTLNSVLVLYLVEFPGQLENRRHWRCSAVDDKSLVRPLISVLLRCCGWVFCWPWPCPRGAPFSQYIESKHQGIRAGSGMRWAALLFVVLREISRQV</sequence>
<gene>
    <name evidence="1" type="ORF">HMPREF1120_08128</name>
</gene>
<dbReference type="HOGENOM" id="CLU_1619017_0_0_1"/>
<name>H6CAJ3_EXODN</name>
<dbReference type="EMBL" id="JH226136">
    <property type="protein sequence ID" value="EHY60157.1"/>
    <property type="molecule type" value="Genomic_DNA"/>
</dbReference>
<protein>
    <submittedName>
        <fullName evidence="1">Uncharacterized protein</fullName>
    </submittedName>
</protein>
<accession>H6CAJ3</accession>
<proteinExistence type="predicted"/>
<organism evidence="1 2">
    <name type="scientific">Exophiala dermatitidis (strain ATCC 34100 / CBS 525.76 / NIH/UT8656)</name>
    <name type="common">Black yeast</name>
    <name type="synonym">Wangiella dermatitidis</name>
    <dbReference type="NCBI Taxonomy" id="858893"/>
    <lineage>
        <taxon>Eukaryota</taxon>
        <taxon>Fungi</taxon>
        <taxon>Dikarya</taxon>
        <taxon>Ascomycota</taxon>
        <taxon>Pezizomycotina</taxon>
        <taxon>Eurotiomycetes</taxon>
        <taxon>Chaetothyriomycetidae</taxon>
        <taxon>Chaetothyriales</taxon>
        <taxon>Herpotrichiellaceae</taxon>
        <taxon>Exophiala</taxon>
    </lineage>
</organism>
<dbReference type="InParanoid" id="H6CAJ3"/>